<sequence>MMKRTISALALCLCGGLAAAQNASSSFEVQEPMRNSLGFAMGSEDGQEWLGDRAVAHMGFIAACRLYPADGPEVQGLVAMSLAQATLGMDLARAPADPAALRAKLAQRLNSQEGRKDAAEKIQAMRKRVLAEQAHAGKLIEASVGFTGKNVNPCALEQDYARQFLQQHKNGALKAAPKINQLAREVMAQDAAAKAKPAAPARP</sequence>
<accession>A0A7D4I4M1</accession>
<keyword evidence="1" id="KW-0732">Signal</keyword>
<feature type="signal peptide" evidence="1">
    <location>
        <begin position="1"/>
        <end position="20"/>
    </location>
</feature>
<evidence type="ECO:0000313" key="3">
    <source>
        <dbReference type="Proteomes" id="UP000500970"/>
    </source>
</evidence>
<evidence type="ECO:0000313" key="2">
    <source>
        <dbReference type="EMBL" id="QKH33541.1"/>
    </source>
</evidence>
<dbReference type="EMBL" id="CP053985">
    <property type="protein sequence ID" value="QKH33541.1"/>
    <property type="molecule type" value="Genomic_DNA"/>
</dbReference>
<protein>
    <submittedName>
        <fullName evidence="2">Uncharacterized protein</fullName>
    </submittedName>
</protein>
<keyword evidence="3" id="KW-1185">Reference proteome</keyword>
<evidence type="ECO:0000256" key="1">
    <source>
        <dbReference type="SAM" id="SignalP"/>
    </source>
</evidence>
<dbReference type="RefSeq" id="WP_173142739.1">
    <property type="nucleotide sequence ID" value="NZ_CP053985.1"/>
</dbReference>
<feature type="chain" id="PRO_5028803384" evidence="1">
    <location>
        <begin position="21"/>
        <end position="203"/>
    </location>
</feature>
<name>A0A7D4I4M1_9BURK</name>
<organism evidence="2 3">
    <name type="scientific">Achromobacter pestifer</name>
    <dbReference type="NCBI Taxonomy" id="1353889"/>
    <lineage>
        <taxon>Bacteria</taxon>
        <taxon>Pseudomonadati</taxon>
        <taxon>Pseudomonadota</taxon>
        <taxon>Betaproteobacteria</taxon>
        <taxon>Burkholderiales</taxon>
        <taxon>Alcaligenaceae</taxon>
        <taxon>Achromobacter</taxon>
    </lineage>
</organism>
<proteinExistence type="predicted"/>
<dbReference type="Proteomes" id="UP000500970">
    <property type="component" value="Chromosome"/>
</dbReference>
<dbReference type="AlphaFoldDB" id="A0A7D4I4M1"/>
<gene>
    <name evidence="2" type="ORF">FOC84_00740</name>
</gene>
<reference evidence="2 3" key="1">
    <citation type="submission" date="2020-05" db="EMBL/GenBank/DDBJ databases">
        <title>FDA dAtabase for Regulatory Grade micrObial Sequences (FDA-ARGOS): Supporting development and validation of Infectious Disease Dx tests.</title>
        <authorList>
            <person name="Sproer C."/>
            <person name="Gronow S."/>
            <person name="Severitt S."/>
            <person name="Schroder I."/>
            <person name="Tallon L."/>
            <person name="Sadzewicz L."/>
            <person name="Zhao X."/>
            <person name="Vavikolanu K."/>
            <person name="Mehta A."/>
            <person name="Aluvathingal J."/>
            <person name="Nadendla S."/>
            <person name="Myers T."/>
            <person name="Yan Y."/>
            <person name="Sichtig H."/>
        </authorList>
    </citation>
    <scope>NUCLEOTIDE SEQUENCE [LARGE SCALE GENOMIC DNA]</scope>
    <source>
        <strain evidence="2 3">FDAARGOS_790</strain>
    </source>
</reference>
<dbReference type="KEGG" id="apes:FOC84_00740"/>